<protein>
    <submittedName>
        <fullName evidence="1">Uncharacterized protein</fullName>
    </submittedName>
</protein>
<dbReference type="EMBL" id="JAVCQK010000419">
    <property type="protein sequence ID" value="MFH7519139.1"/>
    <property type="molecule type" value="Genomic_DNA"/>
</dbReference>
<evidence type="ECO:0000313" key="1">
    <source>
        <dbReference type="EMBL" id="MFH7519139.1"/>
    </source>
</evidence>
<keyword evidence="2" id="KW-1185">Reference proteome</keyword>
<gene>
    <name evidence="1" type="ORF">RA271_28870</name>
</gene>
<reference evidence="1 2" key="1">
    <citation type="submission" date="2023-08" db="EMBL/GenBank/DDBJ databases">
        <title>Genomic and mutational analysis of Pseudomonas syringae pv. tagetis EB037 pathogenicity on sunflower.</title>
        <authorList>
            <person name="Maul J.E."/>
        </authorList>
    </citation>
    <scope>NUCLEOTIDE SEQUENCE [LARGE SCALE GENOMIC DNA]</scope>
    <source>
        <strain evidence="1 2">EB037_T1</strain>
    </source>
</reference>
<comment type="caution">
    <text evidence="1">The sequence shown here is derived from an EMBL/GenBank/DDBJ whole genome shotgun (WGS) entry which is preliminary data.</text>
</comment>
<name>A0ABW7NW94_9PSED</name>
<evidence type="ECO:0000313" key="2">
    <source>
        <dbReference type="Proteomes" id="UP001610657"/>
    </source>
</evidence>
<feature type="non-terminal residue" evidence="1">
    <location>
        <position position="84"/>
    </location>
</feature>
<proteinExistence type="predicted"/>
<sequence length="84" mass="9122">PYPGSPTDFYDGKLDYQQSIANLDLRRGFEVAAFASPLEVSAGAEYQHEQYERGAGQWESYTGFGAAAFVGYSTADAVKATRNS</sequence>
<accession>A0ABW7NW94</accession>
<feature type="non-terminal residue" evidence="1">
    <location>
        <position position="1"/>
    </location>
</feature>
<organism evidence="1 2">
    <name type="scientific">Pseudomonas syringae pv. tagetis</name>
    <dbReference type="NCBI Taxonomy" id="129140"/>
    <lineage>
        <taxon>Bacteria</taxon>
        <taxon>Pseudomonadati</taxon>
        <taxon>Pseudomonadota</taxon>
        <taxon>Gammaproteobacteria</taxon>
        <taxon>Pseudomonadales</taxon>
        <taxon>Pseudomonadaceae</taxon>
        <taxon>Pseudomonas</taxon>
    </lineage>
</organism>
<dbReference type="Proteomes" id="UP001610657">
    <property type="component" value="Unassembled WGS sequence"/>
</dbReference>